<dbReference type="OrthoDB" id="6892087at2"/>
<dbReference type="RefSeq" id="WP_090193809.1">
    <property type="nucleotide sequence ID" value="NZ_LT629785.1"/>
</dbReference>
<feature type="compositionally biased region" description="Basic and acidic residues" evidence="1">
    <location>
        <begin position="229"/>
        <end position="241"/>
    </location>
</feature>
<protein>
    <submittedName>
        <fullName evidence="2">Uncharacterized protein</fullName>
    </submittedName>
</protein>
<dbReference type="EMBL" id="LT629785">
    <property type="protein sequence ID" value="SDU04742.1"/>
    <property type="molecule type" value="Genomic_DNA"/>
</dbReference>
<evidence type="ECO:0000313" key="3">
    <source>
        <dbReference type="Proteomes" id="UP000243232"/>
    </source>
</evidence>
<dbReference type="Proteomes" id="UP000243232">
    <property type="component" value="Chromosome I"/>
</dbReference>
<organism evidence="2 3">
    <name type="scientific">Pseudomonas pohangensis</name>
    <dbReference type="NCBI Taxonomy" id="364197"/>
    <lineage>
        <taxon>Bacteria</taxon>
        <taxon>Pseudomonadati</taxon>
        <taxon>Pseudomonadota</taxon>
        <taxon>Gammaproteobacteria</taxon>
        <taxon>Pseudomonadales</taxon>
        <taxon>Pseudomonadaceae</taxon>
        <taxon>Pseudomonas</taxon>
    </lineage>
</organism>
<keyword evidence="3" id="KW-1185">Reference proteome</keyword>
<dbReference type="AlphaFoldDB" id="A0A1H2FBM1"/>
<evidence type="ECO:0000256" key="1">
    <source>
        <dbReference type="SAM" id="MobiDB-lite"/>
    </source>
</evidence>
<sequence>MEPRGIIIRIKEGHEIILGLPFTLASRICNDDEQRLQRPFDAIEVSVIEKGFQFVLAIDDGQPSPKIIYAPDHFDHFIADTCELEGTTRAAIYGLNSSDAATLLRAFSDWLNHKQAEEFEREIKAGNLTFDEARKIRKEVFDVPSFKDFFAHSFKTDTMPKGKPGKRTVHRQNVIELYALACRIYVENPGIRWSSYYKKGTACHEAVKLRPDLVPRNWGGDDISKGDRLRREAERTLDKGPHSQLTYRKSRGRIS</sequence>
<proteinExistence type="predicted"/>
<reference evidence="3" key="1">
    <citation type="submission" date="2016-10" db="EMBL/GenBank/DDBJ databases">
        <authorList>
            <person name="Varghese N."/>
            <person name="Submissions S."/>
        </authorList>
    </citation>
    <scope>NUCLEOTIDE SEQUENCE [LARGE SCALE GENOMIC DNA]</scope>
    <source>
        <strain evidence="3">DSM 17875</strain>
    </source>
</reference>
<accession>A0A1H2FBM1</accession>
<name>A0A1H2FBM1_9PSED</name>
<dbReference type="STRING" id="364197.SAMN05216296_1471"/>
<gene>
    <name evidence="2" type="ORF">SAMN05216296_1471</name>
</gene>
<evidence type="ECO:0000313" key="2">
    <source>
        <dbReference type="EMBL" id="SDU04742.1"/>
    </source>
</evidence>
<feature type="region of interest" description="Disordered" evidence="1">
    <location>
        <begin position="229"/>
        <end position="255"/>
    </location>
</feature>